<dbReference type="NCBIfam" id="TIGR00553">
    <property type="entry name" value="pabB"/>
    <property type="match status" value="1"/>
</dbReference>
<dbReference type="OrthoDB" id="9803598at2"/>
<dbReference type="AlphaFoldDB" id="A0A219B5X3"/>
<dbReference type="Pfam" id="PF00425">
    <property type="entry name" value="Chorismate_bind"/>
    <property type="match status" value="1"/>
</dbReference>
<accession>A0A219B5X3</accession>
<dbReference type="InterPro" id="IPR043132">
    <property type="entry name" value="BCAT-like_C"/>
</dbReference>
<dbReference type="Proteomes" id="UP000198462">
    <property type="component" value="Unassembled WGS sequence"/>
</dbReference>
<dbReference type="GO" id="GO:0009396">
    <property type="term" value="P:folic acid-containing compound biosynthetic process"/>
    <property type="evidence" value="ECO:0007669"/>
    <property type="project" value="InterPro"/>
</dbReference>
<dbReference type="InterPro" id="IPR015890">
    <property type="entry name" value="Chorismate_C"/>
</dbReference>
<dbReference type="InterPro" id="IPR043131">
    <property type="entry name" value="BCAT-like_N"/>
</dbReference>
<protein>
    <recommendedName>
        <fullName evidence="1">Probable branched-chain-amino-acid aminotransferase</fullName>
    </recommendedName>
</protein>
<dbReference type="EMBL" id="NFZT01000001">
    <property type="protein sequence ID" value="OWV33199.1"/>
    <property type="molecule type" value="Genomic_DNA"/>
</dbReference>
<dbReference type="GO" id="GO:0000162">
    <property type="term" value="P:L-tryptophan biosynthetic process"/>
    <property type="evidence" value="ECO:0007669"/>
    <property type="project" value="TreeGrafter"/>
</dbReference>
<dbReference type="Pfam" id="PF01063">
    <property type="entry name" value="Aminotran_4"/>
    <property type="match status" value="1"/>
</dbReference>
<feature type="domain" description="Chorismate-utilising enzyme C-terminal" evidence="2">
    <location>
        <begin position="128"/>
        <end position="382"/>
    </location>
</feature>
<dbReference type="RefSeq" id="WP_088711985.1">
    <property type="nucleotide sequence ID" value="NZ_NFZT01000001.1"/>
</dbReference>
<dbReference type="GO" id="GO:0046820">
    <property type="term" value="F:4-amino-4-deoxychorismate synthase activity"/>
    <property type="evidence" value="ECO:0007669"/>
    <property type="project" value="TreeGrafter"/>
</dbReference>
<dbReference type="InterPro" id="IPR005802">
    <property type="entry name" value="ADC_synth_comp_1"/>
</dbReference>
<dbReference type="PANTHER" id="PTHR11236">
    <property type="entry name" value="AMINOBENZOATE/ANTHRANILATE SYNTHASE"/>
    <property type="match status" value="1"/>
</dbReference>
<dbReference type="InterPro" id="IPR005801">
    <property type="entry name" value="ADC_synthase"/>
</dbReference>
<dbReference type="InterPro" id="IPR019999">
    <property type="entry name" value="Anth_synth_I-like"/>
</dbReference>
<organism evidence="3 4">
    <name type="scientific">Pacificimonas flava</name>
    <dbReference type="NCBI Taxonomy" id="1234595"/>
    <lineage>
        <taxon>Bacteria</taxon>
        <taxon>Pseudomonadati</taxon>
        <taxon>Pseudomonadota</taxon>
        <taxon>Alphaproteobacteria</taxon>
        <taxon>Sphingomonadales</taxon>
        <taxon>Sphingosinicellaceae</taxon>
        <taxon>Pacificimonas</taxon>
    </lineage>
</organism>
<dbReference type="InterPro" id="IPR001544">
    <property type="entry name" value="Aminotrans_IV"/>
</dbReference>
<proteinExistence type="predicted"/>
<dbReference type="InterPro" id="IPR036038">
    <property type="entry name" value="Aminotransferase-like"/>
</dbReference>
<sequence length="597" mass="65167">MTFDPARPFLFFDDARLSAARRPGLLFSSPQRWIEARSADAVPGALEEVEAAVAGGWWAAGYLAYEAAAAFEPRMRGETGAARKAGVAPLLRFGLFRQPLETDWERLSASWLTGRRAGVSALSQDLDRSRYLSAIGRILDYIHAGDIYQANFTYAVQGRLQGHPMALYDRLRRVQRMGEGALLHEPAGDWILSASPELFFALTEGRLLARPMKGTARRAAVTDEDLAVRRELMDDPKNRAENLMITDLIRNDLSRIAKPGSVEVRDPFSIETYPTVHQMVTGVEAELRGDASAVDVLRAMFPCGSITGAPKVRAGQIIAETEAARRGIYTGSIGWISPQGHARFNVAIRTVEVAGSGLRLGVGGGIVADSDPEAEWQETRTKAAFLSASGRPFHLIETMRCEEGEVAHLDLHLDRLASSAAYFGFPRPDFEELTERLRGLCRAGEAAKIRLLYGSAGSVSVSSSHCPAPKDELTAAIVPLPVSADDVRLFHKTSDRAFYDDARRAAGTDEVIFIRPDGLLTEGSFTNLFVARGESYATPPSRRGLLPGILRAAMLREHRAQEADLTAADLEEGRVYLGNALRGLLPVRLVALPQGEF</sequence>
<name>A0A219B5X3_9SPHN</name>
<evidence type="ECO:0000256" key="1">
    <source>
        <dbReference type="ARBA" id="ARBA00014472"/>
    </source>
</evidence>
<evidence type="ECO:0000313" key="4">
    <source>
        <dbReference type="Proteomes" id="UP000198462"/>
    </source>
</evidence>
<dbReference type="SUPFAM" id="SSF56322">
    <property type="entry name" value="ADC synthase"/>
    <property type="match status" value="1"/>
</dbReference>
<dbReference type="Gene3D" id="3.60.120.10">
    <property type="entry name" value="Anthranilate synthase"/>
    <property type="match status" value="1"/>
</dbReference>
<dbReference type="Gene3D" id="3.20.10.10">
    <property type="entry name" value="D-amino Acid Aminotransferase, subunit A, domain 2"/>
    <property type="match status" value="1"/>
</dbReference>
<reference evidence="4" key="1">
    <citation type="submission" date="2017-05" db="EMBL/GenBank/DDBJ databases">
        <authorList>
            <person name="Lin X."/>
        </authorList>
    </citation>
    <scope>NUCLEOTIDE SEQUENCE [LARGE SCALE GENOMIC DNA]</scope>
    <source>
        <strain evidence="4">JLT2012</strain>
    </source>
</reference>
<comment type="caution">
    <text evidence="3">The sequence shown here is derived from an EMBL/GenBank/DDBJ whole genome shotgun (WGS) entry which is preliminary data.</text>
</comment>
<evidence type="ECO:0000259" key="2">
    <source>
        <dbReference type="Pfam" id="PF00425"/>
    </source>
</evidence>
<gene>
    <name evidence="3" type="ORF">B5C34_06810</name>
</gene>
<dbReference type="SUPFAM" id="SSF56752">
    <property type="entry name" value="D-aminoacid aminotransferase-like PLP-dependent enzymes"/>
    <property type="match status" value="1"/>
</dbReference>
<dbReference type="PRINTS" id="PR00095">
    <property type="entry name" value="ANTSNTHASEI"/>
</dbReference>
<dbReference type="PANTHER" id="PTHR11236:SF50">
    <property type="entry name" value="AMINODEOXYCHORISMATE SYNTHASE COMPONENT 1"/>
    <property type="match status" value="1"/>
</dbReference>
<keyword evidence="4" id="KW-1185">Reference proteome</keyword>
<dbReference type="Gene3D" id="3.30.470.10">
    <property type="match status" value="1"/>
</dbReference>
<evidence type="ECO:0000313" key="3">
    <source>
        <dbReference type="EMBL" id="OWV33199.1"/>
    </source>
</evidence>